<gene>
    <name evidence="2" type="ORF">B296_00055561</name>
</gene>
<comment type="caution">
    <text evidence="2">The sequence shown here is derived from an EMBL/GenBank/DDBJ whole genome shotgun (WGS) entry which is preliminary data.</text>
</comment>
<evidence type="ECO:0000313" key="3">
    <source>
        <dbReference type="Proteomes" id="UP000287651"/>
    </source>
</evidence>
<evidence type="ECO:0000313" key="2">
    <source>
        <dbReference type="EMBL" id="RRT44771.1"/>
    </source>
</evidence>
<feature type="region of interest" description="Disordered" evidence="1">
    <location>
        <begin position="1"/>
        <end position="44"/>
    </location>
</feature>
<proteinExistence type="predicted"/>
<accession>A0A426XZN1</accession>
<sequence length="100" mass="10612">MVTSAEGSTAIDGEGDGSDNRGSTAVDGEEDGSGNNRGGERTMVAGSYDCGRGLESAIVGSRGSGDAGTEMAMRYRYDRGWQHRNTRTEMAARDHYGRGW</sequence>
<dbReference type="Proteomes" id="UP000287651">
    <property type="component" value="Unassembled WGS sequence"/>
</dbReference>
<reference evidence="2 3" key="1">
    <citation type="journal article" date="2014" name="Agronomy (Basel)">
        <title>A Draft Genome Sequence for Ensete ventricosum, the Drought-Tolerant Tree Against Hunger.</title>
        <authorList>
            <person name="Harrison J."/>
            <person name="Moore K.A."/>
            <person name="Paszkiewicz K."/>
            <person name="Jones T."/>
            <person name="Grant M."/>
            <person name="Ambacheew D."/>
            <person name="Muzemil S."/>
            <person name="Studholme D.J."/>
        </authorList>
    </citation>
    <scope>NUCLEOTIDE SEQUENCE [LARGE SCALE GENOMIC DNA]</scope>
</reference>
<organism evidence="2 3">
    <name type="scientific">Ensete ventricosum</name>
    <name type="common">Abyssinian banana</name>
    <name type="synonym">Musa ensete</name>
    <dbReference type="NCBI Taxonomy" id="4639"/>
    <lineage>
        <taxon>Eukaryota</taxon>
        <taxon>Viridiplantae</taxon>
        <taxon>Streptophyta</taxon>
        <taxon>Embryophyta</taxon>
        <taxon>Tracheophyta</taxon>
        <taxon>Spermatophyta</taxon>
        <taxon>Magnoliopsida</taxon>
        <taxon>Liliopsida</taxon>
        <taxon>Zingiberales</taxon>
        <taxon>Musaceae</taxon>
        <taxon>Ensete</taxon>
    </lineage>
</organism>
<protein>
    <submittedName>
        <fullName evidence="2">Uncharacterized protein</fullName>
    </submittedName>
</protein>
<evidence type="ECO:0000256" key="1">
    <source>
        <dbReference type="SAM" id="MobiDB-lite"/>
    </source>
</evidence>
<dbReference type="AlphaFoldDB" id="A0A426XZN1"/>
<dbReference type="EMBL" id="AMZH03016256">
    <property type="protein sequence ID" value="RRT44771.1"/>
    <property type="molecule type" value="Genomic_DNA"/>
</dbReference>
<name>A0A426XZN1_ENSVE</name>